<dbReference type="NCBIfam" id="TIGR00515">
    <property type="entry name" value="accD"/>
    <property type="match status" value="1"/>
</dbReference>
<feature type="compositionally biased region" description="Basic and acidic residues" evidence="5">
    <location>
        <begin position="7"/>
        <end position="22"/>
    </location>
</feature>
<keyword evidence="4" id="KW-0443">Lipid metabolism</keyword>
<comment type="subunit">
    <text evidence="4">Acetyl-CoA carboxylase is a heterohexamer composed of biotin carboxyl carrier protein (AccB), biotin carboxylase (AccC) and two subunits each of ACCase subunit alpha (AccA) and ACCase subunit beta (AccD).</text>
</comment>
<dbReference type="SUPFAM" id="SSF52096">
    <property type="entry name" value="ClpP/crotonase"/>
    <property type="match status" value="1"/>
</dbReference>
<feature type="domain" description="CoA carboxyltransferase N-terminal" evidence="6">
    <location>
        <begin position="46"/>
        <end position="308"/>
    </location>
</feature>
<keyword evidence="3 4" id="KW-0275">Fatty acid biosynthesis</keyword>
<evidence type="ECO:0000256" key="1">
    <source>
        <dbReference type="ARBA" id="ARBA00022679"/>
    </source>
</evidence>
<keyword evidence="4" id="KW-0067">ATP-binding</keyword>
<sequence>MAMAEPQDPKKGDKKQAGDRRGGGWLSRIAPGVRGAFAKRETPENLWVKCPDTGEMIFRSDLEAALWVTPAGRHMRIGPEARFKFTFDDGQYEALPTPSVVEDPLKFSDGKPYKDRLAAARKATGEPDAMAIGYGKVGGVPAVVLVQDFAFMGGSLGMAAGEGFIAAAKAALERQVPLIAFTAAGGARMQEGALSLMQMARTTLAINELKEAALPYVVVLTDPTTGGVTASYAMLGDIHLAEPGALIGFAGPRVIEQTIRETLPPGFQRSEYLVEKGMVDRVTHRKELPQVLGSILGTLMMGRARKAA</sequence>
<dbReference type="PANTHER" id="PTHR42995">
    <property type="entry name" value="ACETYL-COENZYME A CARBOXYLASE CARBOXYL TRANSFERASE SUBUNIT BETA, CHLOROPLASTIC"/>
    <property type="match status" value="1"/>
</dbReference>
<reference evidence="7 8" key="1">
    <citation type="journal article" date="2013" name="Genome Announc.">
        <title>Draft Genome Sequence for Caulobacter sp. Strain OR37, a Bacterium Tolerant to Heavy Metals.</title>
        <authorList>
            <person name="Utturkar S.M."/>
            <person name="Bollmann A."/>
            <person name="Brzoska R.M."/>
            <person name="Klingeman D.M."/>
            <person name="Epstein S.E."/>
            <person name="Palumbo A.V."/>
            <person name="Brown S.D."/>
        </authorList>
    </citation>
    <scope>NUCLEOTIDE SEQUENCE [LARGE SCALE GENOMIC DNA]</scope>
    <source>
        <strain evidence="7 8">OR37</strain>
    </source>
</reference>
<comment type="pathway">
    <text evidence="4">Lipid metabolism; malonyl-CoA biosynthesis; malonyl-CoA from acetyl-CoA: step 1/1.</text>
</comment>
<keyword evidence="4" id="KW-0444">Lipid biosynthesis</keyword>
<dbReference type="GO" id="GO:0003989">
    <property type="term" value="F:acetyl-CoA carboxylase activity"/>
    <property type="evidence" value="ECO:0007669"/>
    <property type="project" value="InterPro"/>
</dbReference>
<name>R0D103_CAUVI</name>
<keyword evidence="1 4" id="KW-0808">Transferase</keyword>
<evidence type="ECO:0000256" key="3">
    <source>
        <dbReference type="ARBA" id="ARBA00023160"/>
    </source>
</evidence>
<dbReference type="GO" id="GO:0006633">
    <property type="term" value="P:fatty acid biosynthetic process"/>
    <property type="evidence" value="ECO:0007669"/>
    <property type="project" value="UniProtKB-KW"/>
</dbReference>
<keyword evidence="4" id="KW-0547">Nucleotide-binding</keyword>
<evidence type="ECO:0000256" key="2">
    <source>
        <dbReference type="ARBA" id="ARBA00022832"/>
    </source>
</evidence>
<keyword evidence="8" id="KW-1185">Reference proteome</keyword>
<keyword evidence="4" id="KW-0963">Cytoplasm</keyword>
<comment type="similarity">
    <text evidence="4">Belongs to the AccD/PCCB family.</text>
</comment>
<dbReference type="EC" id="2.1.3.15" evidence="4"/>
<dbReference type="GO" id="GO:0016743">
    <property type="term" value="F:carboxyl- or carbamoyltransferase activity"/>
    <property type="evidence" value="ECO:0007669"/>
    <property type="project" value="UniProtKB-UniRule"/>
</dbReference>
<dbReference type="InterPro" id="IPR000438">
    <property type="entry name" value="Acetyl_CoA_COase_Trfase_b_su"/>
</dbReference>
<evidence type="ECO:0000313" key="8">
    <source>
        <dbReference type="Proteomes" id="UP000013063"/>
    </source>
</evidence>
<dbReference type="PATRIC" id="fig|1292034.3.peg.1591"/>
<dbReference type="InterPro" id="IPR034733">
    <property type="entry name" value="AcCoA_carboxyl_beta"/>
</dbReference>
<protein>
    <recommendedName>
        <fullName evidence="4">Acetyl-coenzyme A carboxylase carboxyl transferase subunit beta</fullName>
        <shortName evidence="4">ACCase subunit beta</shortName>
        <shortName evidence="4">Acetyl-CoA carboxylase carboxyltransferase subunit beta</shortName>
        <ecNumber evidence="4">2.1.3.15</ecNumber>
    </recommendedName>
</protein>
<dbReference type="AlphaFoldDB" id="R0D103"/>
<dbReference type="UniPathway" id="UPA00655">
    <property type="reaction ID" value="UER00711"/>
</dbReference>
<dbReference type="EMBL" id="APMP01000007">
    <property type="protein sequence ID" value="ENZ82341.1"/>
    <property type="molecule type" value="Genomic_DNA"/>
</dbReference>
<comment type="caution">
    <text evidence="4">Lacks conserved residue(s) required for the propagation of feature annotation.</text>
</comment>
<dbReference type="Pfam" id="PF01039">
    <property type="entry name" value="Carboxyl_trans"/>
    <property type="match status" value="1"/>
</dbReference>
<comment type="subcellular location">
    <subcellularLocation>
        <location evidence="4">Cytoplasm</location>
    </subcellularLocation>
</comment>
<evidence type="ECO:0000256" key="5">
    <source>
        <dbReference type="SAM" id="MobiDB-lite"/>
    </source>
</evidence>
<gene>
    <name evidence="4" type="primary">accD</name>
    <name evidence="7" type="ORF">OR37_01608</name>
</gene>
<feature type="region of interest" description="Disordered" evidence="5">
    <location>
        <begin position="1"/>
        <end position="28"/>
    </location>
</feature>
<dbReference type="GO" id="GO:0009329">
    <property type="term" value="C:acetate CoA-transferase complex"/>
    <property type="evidence" value="ECO:0007669"/>
    <property type="project" value="TreeGrafter"/>
</dbReference>
<proteinExistence type="inferred from homology"/>
<dbReference type="PANTHER" id="PTHR42995:SF5">
    <property type="entry name" value="ACETYL-COENZYME A CARBOXYLASE CARBOXYL TRANSFERASE SUBUNIT BETA, CHLOROPLASTIC"/>
    <property type="match status" value="1"/>
</dbReference>
<comment type="caution">
    <text evidence="7">The sequence shown here is derived from an EMBL/GenBank/DDBJ whole genome shotgun (WGS) entry which is preliminary data.</text>
</comment>
<evidence type="ECO:0000259" key="6">
    <source>
        <dbReference type="PROSITE" id="PS50980"/>
    </source>
</evidence>
<dbReference type="OrthoDB" id="9772975at2"/>
<comment type="catalytic activity">
    <reaction evidence="4">
        <text>N(6)-carboxybiotinyl-L-lysyl-[protein] + acetyl-CoA = N(6)-biotinyl-L-lysyl-[protein] + malonyl-CoA</text>
        <dbReference type="Rhea" id="RHEA:54728"/>
        <dbReference type="Rhea" id="RHEA-COMP:10505"/>
        <dbReference type="Rhea" id="RHEA-COMP:10506"/>
        <dbReference type="ChEBI" id="CHEBI:57288"/>
        <dbReference type="ChEBI" id="CHEBI:57384"/>
        <dbReference type="ChEBI" id="CHEBI:83144"/>
        <dbReference type="ChEBI" id="CHEBI:83145"/>
        <dbReference type="EC" id="2.1.3.15"/>
    </reaction>
</comment>
<dbReference type="HAMAP" id="MF_01395">
    <property type="entry name" value="AcetylCoA_CT_beta"/>
    <property type="match status" value="1"/>
</dbReference>
<dbReference type="GO" id="GO:2001295">
    <property type="term" value="P:malonyl-CoA biosynthetic process"/>
    <property type="evidence" value="ECO:0007669"/>
    <property type="project" value="UniProtKB-UniRule"/>
</dbReference>
<dbReference type="STRING" id="1292034.OR37_01608"/>
<dbReference type="InterPro" id="IPR029045">
    <property type="entry name" value="ClpP/crotonase-like_dom_sf"/>
</dbReference>
<dbReference type="InterPro" id="IPR011762">
    <property type="entry name" value="COA_CT_N"/>
</dbReference>
<dbReference type="PROSITE" id="PS50980">
    <property type="entry name" value="COA_CT_NTER"/>
    <property type="match status" value="1"/>
</dbReference>
<accession>R0D103</accession>
<dbReference type="Gene3D" id="3.90.226.10">
    <property type="entry name" value="2-enoyl-CoA Hydratase, Chain A, domain 1"/>
    <property type="match status" value="1"/>
</dbReference>
<dbReference type="Proteomes" id="UP000013063">
    <property type="component" value="Unassembled WGS sequence"/>
</dbReference>
<evidence type="ECO:0000256" key="4">
    <source>
        <dbReference type="HAMAP-Rule" id="MF_01395"/>
    </source>
</evidence>
<evidence type="ECO:0000313" key="7">
    <source>
        <dbReference type="EMBL" id="ENZ82341.1"/>
    </source>
</evidence>
<keyword evidence="2 4" id="KW-0276">Fatty acid metabolism</keyword>
<dbReference type="eggNOG" id="COG0777">
    <property type="taxonomic scope" value="Bacteria"/>
</dbReference>
<dbReference type="RefSeq" id="WP_004617964.1">
    <property type="nucleotide sequence ID" value="NZ_APMP01000007.1"/>
</dbReference>
<dbReference type="GO" id="GO:0005524">
    <property type="term" value="F:ATP binding"/>
    <property type="evidence" value="ECO:0007669"/>
    <property type="project" value="UniProtKB-KW"/>
</dbReference>
<organism evidence="7 8">
    <name type="scientific">Caulobacter vibrioides OR37</name>
    <dbReference type="NCBI Taxonomy" id="1292034"/>
    <lineage>
        <taxon>Bacteria</taxon>
        <taxon>Pseudomonadati</taxon>
        <taxon>Pseudomonadota</taxon>
        <taxon>Alphaproteobacteria</taxon>
        <taxon>Caulobacterales</taxon>
        <taxon>Caulobacteraceae</taxon>
        <taxon>Caulobacter</taxon>
    </lineage>
</organism>
<comment type="function">
    <text evidence="4">Component of the acetyl coenzyme A carboxylase (ACC) complex. Biotin carboxylase (BC) catalyzes the carboxylation of biotin on its carrier protein (BCCP) and then the CO(2) group is transferred by the transcarboxylase to acetyl-CoA to form malonyl-CoA.</text>
</comment>
<dbReference type="PRINTS" id="PR01070">
    <property type="entry name" value="ACCCTRFRASEB"/>
</dbReference>